<evidence type="ECO:0000256" key="2">
    <source>
        <dbReference type="ARBA" id="ARBA00022525"/>
    </source>
</evidence>
<evidence type="ECO:0000256" key="11">
    <source>
        <dbReference type="PROSITE-ProRule" id="PRU00323"/>
    </source>
</evidence>
<dbReference type="Gene3D" id="2.10.25.10">
    <property type="entry name" value="Laminin"/>
    <property type="match status" value="1"/>
</dbReference>
<evidence type="ECO:0000256" key="10">
    <source>
        <dbReference type="PROSITE-ProRule" id="PRU00076"/>
    </source>
</evidence>
<dbReference type="FunFam" id="3.10.100.10:FF:000002">
    <property type="entry name" value="Hyaluronan proteoglycan link protein 1"/>
    <property type="match status" value="1"/>
</dbReference>
<dbReference type="InterPro" id="IPR001304">
    <property type="entry name" value="C-type_lectin-like"/>
</dbReference>
<dbReference type="Proteomes" id="UP000566454">
    <property type="component" value="Unassembled WGS sequence"/>
</dbReference>
<accession>A0A7K5RB79</accession>
<dbReference type="InterPro" id="IPR000742">
    <property type="entry name" value="EGF"/>
</dbReference>
<dbReference type="InterPro" id="IPR016186">
    <property type="entry name" value="C-type_lectin-like/link_sf"/>
</dbReference>
<organism evidence="16 17">
    <name type="scientific">Prunella himalayana</name>
    <dbReference type="NCBI Taxonomy" id="670356"/>
    <lineage>
        <taxon>Eukaryota</taxon>
        <taxon>Metazoa</taxon>
        <taxon>Chordata</taxon>
        <taxon>Craniata</taxon>
        <taxon>Vertebrata</taxon>
        <taxon>Euteleostomi</taxon>
        <taxon>Archelosauria</taxon>
        <taxon>Archosauria</taxon>
        <taxon>Dinosauria</taxon>
        <taxon>Saurischia</taxon>
        <taxon>Theropoda</taxon>
        <taxon>Coelurosauria</taxon>
        <taxon>Aves</taxon>
        <taxon>Neognathae</taxon>
        <taxon>Neoaves</taxon>
        <taxon>Telluraves</taxon>
        <taxon>Australaves</taxon>
        <taxon>Passeriformes</taxon>
        <taxon>Passeroidea</taxon>
        <taxon>Prunellidae</taxon>
        <taxon>Prunella</taxon>
    </lineage>
</organism>
<evidence type="ECO:0000256" key="6">
    <source>
        <dbReference type="ARBA" id="ARBA00022974"/>
    </source>
</evidence>
<comment type="caution">
    <text evidence="16">The sequence shown here is derived from an EMBL/GenBank/DDBJ whole genome shotgun (WGS) entry which is preliminary data.</text>
</comment>
<keyword evidence="8" id="KW-0325">Glycoprotein</keyword>
<feature type="compositionally biased region" description="Pro residues" evidence="12">
    <location>
        <begin position="336"/>
        <end position="345"/>
    </location>
</feature>
<feature type="domain" description="Link" evidence="15">
    <location>
        <begin position="2"/>
        <end position="97"/>
    </location>
</feature>
<feature type="non-terminal residue" evidence="16">
    <location>
        <position position="1"/>
    </location>
</feature>
<feature type="compositionally biased region" description="Low complexity" evidence="12">
    <location>
        <begin position="372"/>
        <end position="386"/>
    </location>
</feature>
<evidence type="ECO:0000256" key="5">
    <source>
        <dbReference type="ARBA" id="ARBA00022737"/>
    </source>
</evidence>
<dbReference type="PROSITE" id="PS50041">
    <property type="entry name" value="C_TYPE_LECTIN_2"/>
    <property type="match status" value="1"/>
</dbReference>
<dbReference type="EMBL" id="VYZK01001584">
    <property type="protein sequence ID" value="NWT76973.1"/>
    <property type="molecule type" value="Genomic_DNA"/>
</dbReference>
<feature type="non-terminal residue" evidence="16">
    <location>
        <position position="610"/>
    </location>
</feature>
<feature type="disulfide bond" evidence="10">
    <location>
        <begin position="542"/>
        <end position="551"/>
    </location>
</feature>
<feature type="region of interest" description="Disordered" evidence="12">
    <location>
        <begin position="465"/>
        <end position="502"/>
    </location>
</feature>
<dbReference type="Pfam" id="PF00193">
    <property type="entry name" value="Xlink"/>
    <property type="match status" value="2"/>
</dbReference>
<evidence type="ECO:0000259" key="15">
    <source>
        <dbReference type="PROSITE" id="PS50963"/>
    </source>
</evidence>
<dbReference type="SUPFAM" id="SSF56436">
    <property type="entry name" value="C-type lectin-like"/>
    <property type="match status" value="3"/>
</dbReference>
<protein>
    <submittedName>
        <fullName evidence="16">PGCB protein</fullName>
    </submittedName>
</protein>
<evidence type="ECO:0000313" key="16">
    <source>
        <dbReference type="EMBL" id="NWT76973.1"/>
    </source>
</evidence>
<dbReference type="Pfam" id="PF00008">
    <property type="entry name" value="EGF"/>
    <property type="match status" value="1"/>
</dbReference>
<keyword evidence="2" id="KW-0964">Secreted</keyword>
<dbReference type="InterPro" id="IPR016187">
    <property type="entry name" value="CTDL_fold"/>
</dbReference>
<comment type="subcellular location">
    <subcellularLocation>
        <location evidence="1">Secreted</location>
    </subcellularLocation>
</comment>
<dbReference type="GO" id="GO:0002052">
    <property type="term" value="P:positive regulation of neuroblast proliferation"/>
    <property type="evidence" value="ECO:0007669"/>
    <property type="project" value="TreeGrafter"/>
</dbReference>
<dbReference type="GO" id="GO:0072534">
    <property type="term" value="C:perineuronal net"/>
    <property type="evidence" value="ECO:0007669"/>
    <property type="project" value="TreeGrafter"/>
</dbReference>
<feature type="compositionally biased region" description="Acidic residues" evidence="12">
    <location>
        <begin position="489"/>
        <end position="498"/>
    </location>
</feature>
<dbReference type="GO" id="GO:0005540">
    <property type="term" value="F:hyaluronic acid binding"/>
    <property type="evidence" value="ECO:0007669"/>
    <property type="project" value="InterPro"/>
</dbReference>
<keyword evidence="6" id="KW-0654">Proteoglycan</keyword>
<dbReference type="GO" id="GO:0007417">
    <property type="term" value="P:central nervous system development"/>
    <property type="evidence" value="ECO:0007669"/>
    <property type="project" value="TreeGrafter"/>
</dbReference>
<keyword evidence="17" id="KW-1185">Reference proteome</keyword>
<dbReference type="PRINTS" id="PR01265">
    <property type="entry name" value="LINKMODULE"/>
</dbReference>
<gene>
    <name evidence="16" type="primary">Bcan</name>
    <name evidence="16" type="ORF">PRUHIM_R13132</name>
</gene>
<feature type="domain" description="EGF-like" evidence="13">
    <location>
        <begin position="516"/>
        <end position="552"/>
    </location>
</feature>
<dbReference type="Gene3D" id="3.10.100.10">
    <property type="entry name" value="Mannose-Binding Protein A, subunit A"/>
    <property type="match status" value="3"/>
</dbReference>
<dbReference type="PROSITE" id="PS00022">
    <property type="entry name" value="EGF_1"/>
    <property type="match status" value="1"/>
</dbReference>
<dbReference type="FunFam" id="2.10.25.10:FF:000012">
    <property type="entry name" value="Delta-like protein"/>
    <property type="match status" value="1"/>
</dbReference>
<dbReference type="CDD" id="cd03520">
    <property type="entry name" value="Link_domain_CSPGs_modules_2_4"/>
    <property type="match status" value="1"/>
</dbReference>
<evidence type="ECO:0000256" key="1">
    <source>
        <dbReference type="ARBA" id="ARBA00004613"/>
    </source>
</evidence>
<reference evidence="16 17" key="1">
    <citation type="submission" date="2019-09" db="EMBL/GenBank/DDBJ databases">
        <title>Bird 10,000 Genomes (B10K) Project - Family phase.</title>
        <authorList>
            <person name="Zhang G."/>
        </authorList>
    </citation>
    <scope>NUCLEOTIDE SEQUENCE [LARGE SCALE GENOMIC DNA]</scope>
    <source>
        <strain evidence="16">B10K-DU-013-18</strain>
        <tissue evidence="16">Muscle</tissue>
    </source>
</reference>
<dbReference type="PROSITE" id="PS01241">
    <property type="entry name" value="LINK_1"/>
    <property type="match status" value="1"/>
</dbReference>
<evidence type="ECO:0000256" key="7">
    <source>
        <dbReference type="ARBA" id="ARBA00023157"/>
    </source>
</evidence>
<feature type="disulfide bond" evidence="11">
    <location>
        <begin position="146"/>
        <end position="167"/>
    </location>
</feature>
<name>A0A7K5RB79_9PASE</name>
<dbReference type="SMART" id="SM00445">
    <property type="entry name" value="LINK"/>
    <property type="match status" value="2"/>
</dbReference>
<dbReference type="GO" id="GO:0010001">
    <property type="term" value="P:glial cell differentiation"/>
    <property type="evidence" value="ECO:0007669"/>
    <property type="project" value="TreeGrafter"/>
</dbReference>
<dbReference type="InterPro" id="IPR000538">
    <property type="entry name" value="Link_dom"/>
</dbReference>
<feature type="domain" description="C-type lectin" evidence="14">
    <location>
        <begin position="565"/>
        <end position="605"/>
    </location>
</feature>
<evidence type="ECO:0000259" key="14">
    <source>
        <dbReference type="PROSITE" id="PS50041"/>
    </source>
</evidence>
<dbReference type="FunFam" id="3.10.100.10:FF:000011">
    <property type="entry name" value="Aggrecan core protein"/>
    <property type="match status" value="1"/>
</dbReference>
<feature type="compositionally biased region" description="Low complexity" evidence="12">
    <location>
        <begin position="465"/>
        <end position="482"/>
    </location>
</feature>
<dbReference type="GO" id="GO:0001501">
    <property type="term" value="P:skeletal system development"/>
    <property type="evidence" value="ECO:0007669"/>
    <property type="project" value="TreeGrafter"/>
</dbReference>
<feature type="compositionally biased region" description="Low complexity" evidence="12">
    <location>
        <begin position="315"/>
        <end position="330"/>
    </location>
</feature>
<dbReference type="InterPro" id="IPR050691">
    <property type="entry name" value="Hyaluronan_bind_Proteoglycan"/>
</dbReference>
<dbReference type="PROSITE" id="PS50963">
    <property type="entry name" value="LINK_2"/>
    <property type="match status" value="2"/>
</dbReference>
<dbReference type="PANTHER" id="PTHR22804">
    <property type="entry name" value="AGGRECAN/VERSICAN PROTEOGLYCAN"/>
    <property type="match status" value="1"/>
</dbReference>
<evidence type="ECO:0000256" key="12">
    <source>
        <dbReference type="SAM" id="MobiDB-lite"/>
    </source>
</evidence>
<dbReference type="PROSITE" id="PS01186">
    <property type="entry name" value="EGF_2"/>
    <property type="match status" value="1"/>
</dbReference>
<keyword evidence="7 10" id="KW-1015">Disulfide bond</keyword>
<evidence type="ECO:0000256" key="3">
    <source>
        <dbReference type="ARBA" id="ARBA00022536"/>
    </source>
</evidence>
<dbReference type="AlphaFoldDB" id="A0A7K5RB79"/>
<dbReference type="SMART" id="SM00181">
    <property type="entry name" value="EGF"/>
    <property type="match status" value="1"/>
</dbReference>
<feature type="disulfide bond" evidence="11">
    <location>
        <begin position="48"/>
        <end position="69"/>
    </location>
</feature>
<evidence type="ECO:0000256" key="4">
    <source>
        <dbReference type="ARBA" id="ARBA00022729"/>
    </source>
</evidence>
<feature type="region of interest" description="Disordered" evidence="12">
    <location>
        <begin position="259"/>
        <end position="446"/>
    </location>
</feature>
<dbReference type="PROSITE" id="PS50026">
    <property type="entry name" value="EGF_3"/>
    <property type="match status" value="1"/>
</dbReference>
<comment type="caution">
    <text evidence="10">Lacks conserved residue(s) required for the propagation of feature annotation.</text>
</comment>
<dbReference type="CDD" id="cd03517">
    <property type="entry name" value="Link_domain_CSPGs_modules_1_3"/>
    <property type="match status" value="1"/>
</dbReference>
<evidence type="ECO:0000313" key="17">
    <source>
        <dbReference type="Proteomes" id="UP000566454"/>
    </source>
</evidence>
<keyword evidence="5" id="KW-0677">Repeat</keyword>
<evidence type="ECO:0000256" key="9">
    <source>
        <dbReference type="ARBA" id="ARBA00023319"/>
    </source>
</evidence>
<evidence type="ECO:0000256" key="8">
    <source>
        <dbReference type="ARBA" id="ARBA00023180"/>
    </source>
</evidence>
<dbReference type="PANTHER" id="PTHR22804:SF41">
    <property type="entry name" value="BREVICAN CORE PROTEIN"/>
    <property type="match status" value="1"/>
</dbReference>
<keyword evidence="9" id="KW-0393">Immunoglobulin domain</keyword>
<dbReference type="GO" id="GO:0005615">
    <property type="term" value="C:extracellular space"/>
    <property type="evidence" value="ECO:0007669"/>
    <property type="project" value="TreeGrafter"/>
</dbReference>
<dbReference type="GO" id="GO:0007155">
    <property type="term" value="P:cell adhesion"/>
    <property type="evidence" value="ECO:0007669"/>
    <property type="project" value="InterPro"/>
</dbReference>
<dbReference type="OrthoDB" id="441660at2759"/>
<feature type="domain" description="Link" evidence="15">
    <location>
        <begin position="102"/>
        <end position="199"/>
    </location>
</feature>
<dbReference type="GO" id="GO:0045202">
    <property type="term" value="C:synapse"/>
    <property type="evidence" value="ECO:0007669"/>
    <property type="project" value="TreeGrafter"/>
</dbReference>
<evidence type="ECO:0000259" key="13">
    <source>
        <dbReference type="PROSITE" id="PS50026"/>
    </source>
</evidence>
<sequence length="610" mass="64638">GVVFHYREGSMRYAYTFAEAQEACARIGASIATPEQLYAAYLGGYEQCDAGWIADQTVRYPIQTPREACYGDMNGFPGVRNYGVVDPEDMYDVYCYAEDLPGEIFLETAPDRFTLDEAAQRCRALGAELASPGQLYAAWNAGLDACSPGWLADGSVRYPIVTPRERCGGALPGVKTIFLFRNQTGFPDAQSRYDAYCFREGTNSFPEAAGKYQAQEPEENLLQEIVTVAEKLEELQLPREHAEIESRGAIYAVPLFEDTDLGKPSQSPEDTLGPGWHPPVATSGHPNPCLPFPHRPGHPQAGVPPQLSPGGGRHPGQPTEPEGPTGAPAGDTEPPEGFPRPPSPVAPTQRPHRPRDASGRPAHPASPGPPGHGVTSPTRAASATSTERPEPGGTAHGGHKSGGASTPISAAEDAELSGDVVESAGVSPLPPAPSQPQEEGEEQSGAAWLPSPAVPAAVTPWHAELPASSSAPSLAGEEAAPGTDRGMPAEEEEEEEEQPAPSVATVEGFLAAVPGEAGGCVPNPCLNGGTCVEDGAQLSCLCLPGYGGSSCERPLRRCSPGWDSFQGSCYRHFSTRRSWEDAESQCRHYGGHLATILTPEEQEFINGMWQ</sequence>
<dbReference type="CDD" id="cd00054">
    <property type="entry name" value="EGF_CA"/>
    <property type="match status" value="1"/>
</dbReference>
<proteinExistence type="predicted"/>
<keyword evidence="3 10" id="KW-0245">EGF-like domain</keyword>
<keyword evidence="4" id="KW-0732">Signal</keyword>